<dbReference type="Proteomes" id="UP000821853">
    <property type="component" value="Chromosome 3"/>
</dbReference>
<dbReference type="OrthoDB" id="6141723at2759"/>
<gene>
    <name evidence="1" type="ORF">HPB48_007897</name>
</gene>
<dbReference type="EMBL" id="JABSTR010000005">
    <property type="protein sequence ID" value="KAH9370826.1"/>
    <property type="molecule type" value="Genomic_DNA"/>
</dbReference>
<reference evidence="1 2" key="1">
    <citation type="journal article" date="2020" name="Cell">
        <title>Large-Scale Comparative Analyses of Tick Genomes Elucidate Their Genetic Diversity and Vector Capacities.</title>
        <authorList>
            <consortium name="Tick Genome and Microbiome Consortium (TIGMIC)"/>
            <person name="Jia N."/>
            <person name="Wang J."/>
            <person name="Shi W."/>
            <person name="Du L."/>
            <person name="Sun Y."/>
            <person name="Zhan W."/>
            <person name="Jiang J.F."/>
            <person name="Wang Q."/>
            <person name="Zhang B."/>
            <person name="Ji P."/>
            <person name="Bell-Sakyi L."/>
            <person name="Cui X.M."/>
            <person name="Yuan T.T."/>
            <person name="Jiang B.G."/>
            <person name="Yang W.F."/>
            <person name="Lam T.T."/>
            <person name="Chang Q.C."/>
            <person name="Ding S.J."/>
            <person name="Wang X.J."/>
            <person name="Zhu J.G."/>
            <person name="Ruan X.D."/>
            <person name="Zhao L."/>
            <person name="Wei J.T."/>
            <person name="Ye R.Z."/>
            <person name="Que T.C."/>
            <person name="Du C.H."/>
            <person name="Zhou Y.H."/>
            <person name="Cheng J.X."/>
            <person name="Dai P.F."/>
            <person name="Guo W.B."/>
            <person name="Han X.H."/>
            <person name="Huang E.J."/>
            <person name="Li L.F."/>
            <person name="Wei W."/>
            <person name="Gao Y.C."/>
            <person name="Liu J.Z."/>
            <person name="Shao H.Z."/>
            <person name="Wang X."/>
            <person name="Wang C.C."/>
            <person name="Yang T.C."/>
            <person name="Huo Q.B."/>
            <person name="Li W."/>
            <person name="Chen H.Y."/>
            <person name="Chen S.E."/>
            <person name="Zhou L.G."/>
            <person name="Ni X.B."/>
            <person name="Tian J.H."/>
            <person name="Sheng Y."/>
            <person name="Liu T."/>
            <person name="Pan Y.S."/>
            <person name="Xia L.Y."/>
            <person name="Li J."/>
            <person name="Zhao F."/>
            <person name="Cao W.C."/>
        </authorList>
    </citation>
    <scope>NUCLEOTIDE SEQUENCE [LARGE SCALE GENOMIC DNA]</scope>
    <source>
        <strain evidence="1">HaeL-2018</strain>
    </source>
</reference>
<accession>A0A9J6G5N8</accession>
<dbReference type="AlphaFoldDB" id="A0A9J6G5N8"/>
<protein>
    <submittedName>
        <fullName evidence="1">Uncharacterized protein</fullName>
    </submittedName>
</protein>
<proteinExistence type="predicted"/>
<name>A0A9J6G5N8_HAELO</name>
<sequence>MSYFPFVQVVRQKDAHFSRISTKVGDAVLLERNELDLIESQFVPPAMATILAPNAVRLYYSNEAVNAYNVALAKGDPGSVQILARDQLRGLVT</sequence>
<dbReference type="VEuPathDB" id="VectorBase:HLOH_044855"/>
<organism evidence="1 2">
    <name type="scientific">Haemaphysalis longicornis</name>
    <name type="common">Bush tick</name>
    <dbReference type="NCBI Taxonomy" id="44386"/>
    <lineage>
        <taxon>Eukaryota</taxon>
        <taxon>Metazoa</taxon>
        <taxon>Ecdysozoa</taxon>
        <taxon>Arthropoda</taxon>
        <taxon>Chelicerata</taxon>
        <taxon>Arachnida</taxon>
        <taxon>Acari</taxon>
        <taxon>Parasitiformes</taxon>
        <taxon>Ixodida</taxon>
        <taxon>Ixodoidea</taxon>
        <taxon>Ixodidae</taxon>
        <taxon>Haemaphysalinae</taxon>
        <taxon>Haemaphysalis</taxon>
    </lineage>
</organism>
<evidence type="ECO:0000313" key="2">
    <source>
        <dbReference type="Proteomes" id="UP000821853"/>
    </source>
</evidence>
<keyword evidence="2" id="KW-1185">Reference proteome</keyword>
<comment type="caution">
    <text evidence="1">The sequence shown here is derived from an EMBL/GenBank/DDBJ whole genome shotgun (WGS) entry which is preliminary data.</text>
</comment>
<evidence type="ECO:0000313" key="1">
    <source>
        <dbReference type="EMBL" id="KAH9370826.1"/>
    </source>
</evidence>